<evidence type="ECO:0000259" key="2">
    <source>
        <dbReference type="Pfam" id="PF00586"/>
    </source>
</evidence>
<dbReference type="PANTHER" id="PTHR30303">
    <property type="entry name" value="HYDROGENASE ISOENZYMES FORMATION PROTEIN HYPE"/>
    <property type="match status" value="1"/>
</dbReference>
<dbReference type="InterPro" id="IPR036676">
    <property type="entry name" value="PurM-like_C_sf"/>
</dbReference>
<evidence type="ECO:0000313" key="5">
    <source>
        <dbReference type="Proteomes" id="UP000032309"/>
    </source>
</evidence>
<evidence type="ECO:0000256" key="1">
    <source>
        <dbReference type="ARBA" id="ARBA00006243"/>
    </source>
</evidence>
<dbReference type="InterPro" id="IPR016188">
    <property type="entry name" value="PurM-like_N"/>
</dbReference>
<dbReference type="InterPro" id="IPR010918">
    <property type="entry name" value="PurM-like_C_dom"/>
</dbReference>
<protein>
    <submittedName>
        <fullName evidence="4">Hydrogenase maturation protein</fullName>
    </submittedName>
</protein>
<dbReference type="PIRSF" id="PIRSF005644">
    <property type="entry name" value="Hdrgns_mtr_HypE"/>
    <property type="match status" value="1"/>
</dbReference>
<feature type="domain" description="PurM-like C-terminal" evidence="3">
    <location>
        <begin position="154"/>
        <end position="310"/>
    </location>
</feature>
<dbReference type="Gene3D" id="3.30.1330.10">
    <property type="entry name" value="PurM-like, N-terminal domain"/>
    <property type="match status" value="1"/>
</dbReference>
<evidence type="ECO:0000313" key="4">
    <source>
        <dbReference type="EMBL" id="GAN34365.1"/>
    </source>
</evidence>
<feature type="domain" description="PurM-like N-terminal" evidence="2">
    <location>
        <begin position="35"/>
        <end position="142"/>
    </location>
</feature>
<dbReference type="Gene3D" id="3.90.650.10">
    <property type="entry name" value="PurM-like C-terminal domain"/>
    <property type="match status" value="1"/>
</dbReference>
<comment type="similarity">
    <text evidence="1">Belongs to the HypE family.</text>
</comment>
<dbReference type="CDD" id="cd06061">
    <property type="entry name" value="PurM-like1"/>
    <property type="match status" value="1"/>
</dbReference>
<evidence type="ECO:0000259" key="3">
    <source>
        <dbReference type="Pfam" id="PF02769"/>
    </source>
</evidence>
<dbReference type="Proteomes" id="UP000032309">
    <property type="component" value="Unassembled WGS sequence"/>
</dbReference>
<dbReference type="Pfam" id="PF00586">
    <property type="entry name" value="AIRS"/>
    <property type="match status" value="1"/>
</dbReference>
<dbReference type="SUPFAM" id="SSF56042">
    <property type="entry name" value="PurM C-terminal domain-like"/>
    <property type="match status" value="1"/>
</dbReference>
<accession>A0ABQ0K0W9</accession>
<dbReference type="InterPro" id="IPR036921">
    <property type="entry name" value="PurM-like_N_sf"/>
</dbReference>
<proteinExistence type="inferred from homology"/>
<dbReference type="InterPro" id="IPR011854">
    <property type="entry name" value="HypE"/>
</dbReference>
<dbReference type="RefSeq" id="WP_052564386.1">
    <property type="nucleotide sequence ID" value="NZ_BAFN01000001.1"/>
</dbReference>
<gene>
    <name evidence="4" type="ORF">BROSI_A2901</name>
</gene>
<name>A0ABQ0K0W9_9BACT</name>
<dbReference type="SUPFAM" id="SSF55326">
    <property type="entry name" value="PurM N-terminal domain-like"/>
    <property type="match status" value="1"/>
</dbReference>
<dbReference type="Pfam" id="PF02769">
    <property type="entry name" value="AIRS_C"/>
    <property type="match status" value="1"/>
</dbReference>
<dbReference type="PANTHER" id="PTHR30303:SF4">
    <property type="entry name" value="HYDROGENASE EXPRESSION_FORMATION PROTEIN HYPE"/>
    <property type="match status" value="1"/>
</dbReference>
<reference evidence="5" key="1">
    <citation type="journal article" date="2015" name="Genome Announc.">
        <title>Draft Genome Sequence of an Anaerobic Ammonium-Oxidizing Bacterium, "Candidatus Brocadia sinica".</title>
        <authorList>
            <person name="Oshiki M."/>
            <person name="Shinyako-Hata K."/>
            <person name="Satoh H."/>
            <person name="Okabe S."/>
        </authorList>
    </citation>
    <scope>NUCLEOTIDE SEQUENCE [LARGE SCALE GENOMIC DNA]</scope>
    <source>
        <strain evidence="5">JPN1</strain>
    </source>
</reference>
<dbReference type="EMBL" id="BAFN01000001">
    <property type="protein sequence ID" value="GAN34365.1"/>
    <property type="molecule type" value="Genomic_DNA"/>
</dbReference>
<keyword evidence="5" id="KW-1185">Reference proteome</keyword>
<sequence>MKYYSVGKLDYRLLEKLLNLNPINDPRVVVGPRVGEDAAVIDFGKKYLVAKTDPITFTTYRIGWYAVNVNANDIATMGATPKWFLATVLLPEGKTNAKLATQIFKDIITSTQKLNITLCGGHTEISYNIDRPIVIGHMLGEVKKDKLVVNSNAKPGDDLLLTKGIAIEGTAIIARKKETVIQKEFGDRLLKRAQAFIDRPGLSVVADALVANKTARIHAMHDPTEGGIATGILELAKASGTGVVIDAEKILCYEETKQICRLFDIQPLGLIASGALLIALDPKDTKAVIAILAKNSIPCTRIGKLTQKTEGLMICKNGKLVKMPTFKADEITKVL</sequence>
<comment type="caution">
    <text evidence="4">The sequence shown here is derived from an EMBL/GenBank/DDBJ whole genome shotgun (WGS) entry which is preliminary data.</text>
</comment>
<organism evidence="4 5">
    <name type="scientific">Candidatus Brocadia sinica JPN1</name>
    <dbReference type="NCBI Taxonomy" id="1197129"/>
    <lineage>
        <taxon>Bacteria</taxon>
        <taxon>Pseudomonadati</taxon>
        <taxon>Planctomycetota</taxon>
        <taxon>Candidatus Brocadiia</taxon>
        <taxon>Candidatus Brocadiales</taxon>
        <taxon>Candidatus Brocadiaceae</taxon>
        <taxon>Candidatus Brocadia</taxon>
    </lineage>
</organism>